<name>X5E6B9_9MICR</name>
<evidence type="ECO:0000313" key="2">
    <source>
        <dbReference type="EMBL" id="AHW68392.1"/>
    </source>
</evidence>
<sequence>MEQRRNLEENLENVYLSPQSVSSRIKSINDEIKNNINRNREEMKCNKVKDEEEVRSIKSQGSISVDNRISIGNRIKIDLLEKKEIVKGVEQKDSEQNYNDQGYGKVMDLVKNYSMRLNHKEEGSSVKEGGSSVINPFTKRHNHLNKNPFNNNPLTEDNSFNNTSLKNKNPFNNNIPTVKNSPFNNTPLRNKPPFNNTPLTKDSPFNKNLYSISNNPLSVLSLNENSFPSRPFPSLSLTPINVIYAPKNPPTLEKKVDPPSPKKSFNKTLTSSFSFYGPGTEITEDITFNILNTIYKFENGIEDTIYYFKIESKNDNNPISWIIKKTLSQIRDFIKKDLDLSYNPYDKKIRDNVIITILNGNLYDDNGINNNGNGGYINNDHINNNDHHCINHLQFFVLTNITKDLDQRSNYLLMSNPLSPILEPFNFRLVGQALVCYDKTNRVKKIFLLKGCKVEIHSEYSFKIASLENNVILYSSCTVERDAWIRDIEEFIK</sequence>
<feature type="region of interest" description="Disordered" evidence="1">
    <location>
        <begin position="167"/>
        <end position="189"/>
    </location>
</feature>
<dbReference type="EMBL" id="KJ210715">
    <property type="protein sequence ID" value="AHW68392.1"/>
    <property type="molecule type" value="mRNA"/>
</dbReference>
<evidence type="ECO:0000256" key="1">
    <source>
        <dbReference type="SAM" id="MobiDB-lite"/>
    </source>
</evidence>
<evidence type="ECO:0008006" key="3">
    <source>
        <dbReference type="Google" id="ProtNLM"/>
    </source>
</evidence>
<organism evidence="2">
    <name type="scientific">Nosema pernyi</name>
    <dbReference type="NCBI Taxonomy" id="1112939"/>
    <lineage>
        <taxon>Eukaryota</taxon>
        <taxon>Fungi</taxon>
        <taxon>Fungi incertae sedis</taxon>
        <taxon>Microsporidia</taxon>
        <taxon>Nosematidae</taxon>
        <taxon>Nosema</taxon>
    </lineage>
</organism>
<dbReference type="AlphaFoldDB" id="X5E6B9"/>
<proteinExistence type="evidence at transcript level"/>
<accession>X5E6B9</accession>
<dbReference type="SUPFAM" id="SSF50729">
    <property type="entry name" value="PH domain-like"/>
    <property type="match status" value="1"/>
</dbReference>
<protein>
    <recommendedName>
        <fullName evidence="3">PH domain-containing protein</fullName>
    </recommendedName>
</protein>
<reference evidence="2" key="1">
    <citation type="journal article" date="2015" name="Parasitol. Res.">
        <title>Morphological and molecular characterization of Nosema pernyi, a microsporidian parasite in Antheraea pernyi.</title>
        <authorList>
            <person name="Wang Y."/>
            <person name="Liu W."/>
            <person name="Jiang Y."/>
            <person name="Huang L."/>
            <person name="Irfan M."/>
            <person name="Shi S."/>
            <person name="Yang R."/>
            <person name="Qin L."/>
        </authorList>
    </citation>
    <scope>NUCLEOTIDE SEQUENCE</scope>
</reference>